<feature type="domain" description="Gram-positive cocci surface proteins LPxTG" evidence="6">
    <location>
        <begin position="418"/>
        <end position="457"/>
    </location>
</feature>
<sequence length="460" mass="49457">MLRFTLVQFDAIGADMSFMDSKFSKWGEVETAVLSQSLAKRFARVMLAAVLAASFLPVAAFADTGGDSELKGIKGKTDPIFWYEITSYQNLTKRSSYDWSWEKDGETGAITVTETDDPSRVTVTGTEIGSVILKVSGGDLGDETIRIKIRKRTVGLSSSYGHKIYDGTPLTVTGINEDGEGWISADRDRVTYTMTGSQTNAGESDNTFDVEFPSGSEEYFKEHYAITISYSTLNVAQRPVTLTSASGSKEYDGKPLTNHKVTVGEAARGTGWVDGQGATYSFAGSQKIVGSSENAFECIPNEGTNLDNYQINKTYGTLTVTDRSEKYQITLTPNSKSVTYDGTEKSVSGFETLEFQINGQTFYVSGVEASATGTDAGEYPVTKSGQAVVIDSDGNDVTDQFIVNIDDAKLTIVGVDSDKPASNLPHTGDSAALYAMGICGVAIAAGAGALFTFRKRNNYK</sequence>
<proteinExistence type="predicted"/>
<evidence type="ECO:0000313" key="8">
    <source>
        <dbReference type="Proteomes" id="UP000271472"/>
    </source>
</evidence>
<keyword evidence="8" id="KW-1185">Reference proteome</keyword>
<dbReference type="NCBIfam" id="TIGR01167">
    <property type="entry name" value="LPXTG_anchor"/>
    <property type="match status" value="1"/>
</dbReference>
<keyword evidence="5" id="KW-0812">Transmembrane</keyword>
<evidence type="ECO:0000256" key="5">
    <source>
        <dbReference type="SAM" id="Phobius"/>
    </source>
</evidence>
<evidence type="ECO:0000259" key="6">
    <source>
        <dbReference type="Pfam" id="PF00746"/>
    </source>
</evidence>
<organism evidence="7 8">
    <name type="scientific">Slackia isoflavoniconvertens</name>
    <dbReference type="NCBI Taxonomy" id="572010"/>
    <lineage>
        <taxon>Bacteria</taxon>
        <taxon>Bacillati</taxon>
        <taxon>Actinomycetota</taxon>
        <taxon>Coriobacteriia</taxon>
        <taxon>Eggerthellales</taxon>
        <taxon>Eggerthellaceae</taxon>
        <taxon>Slackia</taxon>
    </lineage>
</organism>
<keyword evidence="1" id="KW-0134">Cell wall</keyword>
<gene>
    <name evidence="7" type="ORF">DMP05_09385</name>
</gene>
<comment type="caution">
    <text evidence="7">The sequence shown here is derived from an EMBL/GenBank/DDBJ whole genome shotgun (WGS) entry which is preliminary data.</text>
</comment>
<dbReference type="EMBL" id="QIBZ01000025">
    <property type="protein sequence ID" value="RNM32786.1"/>
    <property type="molecule type" value="Genomic_DNA"/>
</dbReference>
<dbReference type="AlphaFoldDB" id="A0A3N0I866"/>
<name>A0A3N0I866_9ACTN</name>
<evidence type="ECO:0000256" key="1">
    <source>
        <dbReference type="ARBA" id="ARBA00022512"/>
    </source>
</evidence>
<evidence type="ECO:0000256" key="3">
    <source>
        <dbReference type="ARBA" id="ARBA00022729"/>
    </source>
</evidence>
<accession>A0A3N0I866</accession>
<keyword evidence="4" id="KW-0572">Peptidoglycan-anchor</keyword>
<reference evidence="8" key="1">
    <citation type="submission" date="2018-05" db="EMBL/GenBank/DDBJ databases">
        <title>Genome Sequencing of selected type strains of the family Eggerthellaceae.</title>
        <authorList>
            <person name="Danylec N."/>
            <person name="Stoll D.A."/>
            <person name="Doetsch A."/>
            <person name="Huch M."/>
        </authorList>
    </citation>
    <scope>NUCLEOTIDE SEQUENCE [LARGE SCALE GENOMIC DNA]</scope>
    <source>
        <strain evidence="8">DSM 22006</strain>
    </source>
</reference>
<dbReference type="Proteomes" id="UP000271472">
    <property type="component" value="Unassembled WGS sequence"/>
</dbReference>
<dbReference type="Pfam" id="PF00746">
    <property type="entry name" value="Gram_pos_anchor"/>
    <property type="match status" value="1"/>
</dbReference>
<feature type="transmembrane region" description="Helical" evidence="5">
    <location>
        <begin position="431"/>
        <end position="453"/>
    </location>
</feature>
<keyword evidence="5" id="KW-1133">Transmembrane helix</keyword>
<keyword evidence="2" id="KW-0964">Secreted</keyword>
<evidence type="ECO:0000256" key="2">
    <source>
        <dbReference type="ARBA" id="ARBA00022525"/>
    </source>
</evidence>
<keyword evidence="5" id="KW-0472">Membrane</keyword>
<evidence type="ECO:0000313" key="7">
    <source>
        <dbReference type="EMBL" id="RNM32786.1"/>
    </source>
</evidence>
<keyword evidence="3" id="KW-0732">Signal</keyword>
<dbReference type="InterPro" id="IPR019931">
    <property type="entry name" value="LPXTG_anchor"/>
</dbReference>
<protein>
    <recommendedName>
        <fullName evidence="6">Gram-positive cocci surface proteins LPxTG domain-containing protein</fullName>
    </recommendedName>
</protein>
<evidence type="ECO:0000256" key="4">
    <source>
        <dbReference type="ARBA" id="ARBA00023088"/>
    </source>
</evidence>